<proteinExistence type="predicted"/>
<evidence type="ECO:0000313" key="1">
    <source>
        <dbReference type="EMBL" id="CAB4811667.1"/>
    </source>
</evidence>
<reference evidence="1" key="1">
    <citation type="submission" date="2020-05" db="EMBL/GenBank/DDBJ databases">
        <authorList>
            <person name="Chiriac C."/>
            <person name="Salcher M."/>
            <person name="Ghai R."/>
            <person name="Kavagutti S V."/>
        </authorList>
    </citation>
    <scope>NUCLEOTIDE SEQUENCE</scope>
</reference>
<sequence length="66" mass="7534">MNPPICSSCNNPIDRALDLPYGWWEWNGMRYVLHTASQGVDVAPWVHADCMNQLRDFHPADHTVLA</sequence>
<gene>
    <name evidence="1" type="ORF">UFOPK2992_01622</name>
</gene>
<dbReference type="EMBL" id="CAFAAI010000318">
    <property type="protein sequence ID" value="CAB4811667.1"/>
    <property type="molecule type" value="Genomic_DNA"/>
</dbReference>
<organism evidence="1">
    <name type="scientific">freshwater metagenome</name>
    <dbReference type="NCBI Taxonomy" id="449393"/>
    <lineage>
        <taxon>unclassified sequences</taxon>
        <taxon>metagenomes</taxon>
        <taxon>ecological metagenomes</taxon>
    </lineage>
</organism>
<dbReference type="AlphaFoldDB" id="A0A6J6Z2E6"/>
<protein>
    <submittedName>
        <fullName evidence="1">Unannotated protein</fullName>
    </submittedName>
</protein>
<accession>A0A6J6Z2E6</accession>
<name>A0A6J6Z2E6_9ZZZZ</name>